<protein>
    <recommendedName>
        <fullName evidence="4">Leucine-binding protein domain-containing protein</fullName>
    </recommendedName>
</protein>
<dbReference type="AlphaFoldDB" id="A0A1E3VKL9"/>
<gene>
    <name evidence="5" type="ORF">AUC70_10940</name>
</gene>
<evidence type="ECO:0000259" key="4">
    <source>
        <dbReference type="Pfam" id="PF13458"/>
    </source>
</evidence>
<accession>A0A1E3VKL9</accession>
<dbReference type="InterPro" id="IPR051010">
    <property type="entry name" value="BCAA_transport"/>
</dbReference>
<dbReference type="STRING" id="1774970.AUC70_10940"/>
<keyword evidence="3" id="KW-0813">Transport</keyword>
<name>A0A1E3VKL9_9HYPH</name>
<dbReference type="GO" id="GO:0006865">
    <property type="term" value="P:amino acid transport"/>
    <property type="evidence" value="ECO:0007669"/>
    <property type="project" value="UniProtKB-KW"/>
</dbReference>
<dbReference type="InterPro" id="IPR028082">
    <property type="entry name" value="Peripla_BP_I"/>
</dbReference>
<comment type="similarity">
    <text evidence="1">Belongs to the leucine-binding protein family.</text>
</comment>
<keyword evidence="2" id="KW-0732">Signal</keyword>
<dbReference type="PANTHER" id="PTHR30483">
    <property type="entry name" value="LEUCINE-SPECIFIC-BINDING PROTEIN"/>
    <property type="match status" value="1"/>
</dbReference>
<feature type="domain" description="Leucine-binding protein" evidence="4">
    <location>
        <begin position="23"/>
        <end position="378"/>
    </location>
</feature>
<evidence type="ECO:0000256" key="1">
    <source>
        <dbReference type="ARBA" id="ARBA00010062"/>
    </source>
</evidence>
<dbReference type="InterPro" id="IPR028081">
    <property type="entry name" value="Leu-bd"/>
</dbReference>
<dbReference type="Proteomes" id="UP000094172">
    <property type="component" value="Unassembled WGS sequence"/>
</dbReference>
<proteinExistence type="inferred from homology"/>
<dbReference type="PANTHER" id="PTHR30483:SF37">
    <property type="entry name" value="ABC TRANSPORTER SUBSTRATE-BINDING PROTEIN"/>
    <property type="match status" value="1"/>
</dbReference>
<reference evidence="5 6" key="1">
    <citation type="journal article" date="2016" name="Environ. Microbiol.">
        <title>New Methyloceanibacter diversity from North Sea sediments includes methanotroph containing solely the soluble methane monooxygenase.</title>
        <authorList>
            <person name="Vekeman B."/>
            <person name="Kerckhof F.M."/>
            <person name="Cremers G."/>
            <person name="de Vos P."/>
            <person name="Vandamme P."/>
            <person name="Boon N."/>
            <person name="Op den Camp H.J."/>
            <person name="Heylen K."/>
        </authorList>
    </citation>
    <scope>NUCLEOTIDE SEQUENCE [LARGE SCALE GENOMIC DNA]</scope>
    <source>
        <strain evidence="5 6">R-67176</strain>
    </source>
</reference>
<evidence type="ECO:0000313" key="6">
    <source>
        <dbReference type="Proteomes" id="UP000094172"/>
    </source>
</evidence>
<dbReference type="CDD" id="cd06338">
    <property type="entry name" value="PBP1_ABC_ligand_binding-like"/>
    <property type="match status" value="1"/>
</dbReference>
<dbReference type="EMBL" id="LPWE01000013">
    <property type="protein sequence ID" value="ODR94079.1"/>
    <property type="molecule type" value="Genomic_DNA"/>
</dbReference>
<sequence>MAAAFFAVSAHVCSVAGASDDEVVLGTTVPLTGAHRRGGADTKNGYELAIRQVNGRGGVVVNGKRYRLKARYYDDKSDPLQAQELIDRLIHTDGVKFILGPYHAGQNRAVLTTIERNRVPMVDAHSVARGQGTRSRSRGYSFAVAATPDQYFTPALEFAAAFAAKFGKAANDLRIAMATEDDSFSREVRVGILSDVRRLGIACVIDDQLPENFESMPATLDKVKKLKPDIFLVSGHDETAMTAVSEIEKAGASVPMVAVTHCQTARLAQQGDRSSNFVFCPVQWDRAAKHEGALFGTSEEFARVYEKAYDHEPTSVAAQAAAAVYVFADAFNRAQSFEPEEVRDAISATDLDTFFGHIKFDSQGTNSEKSLMLTQIIDGDYVLIAPHAWAEQEPVLTKPAVTEQAP</sequence>
<evidence type="ECO:0000313" key="5">
    <source>
        <dbReference type="EMBL" id="ODR94079.1"/>
    </source>
</evidence>
<keyword evidence="6" id="KW-1185">Reference proteome</keyword>
<organism evidence="5 6">
    <name type="scientific">Methyloceanibacter stevinii</name>
    <dbReference type="NCBI Taxonomy" id="1774970"/>
    <lineage>
        <taxon>Bacteria</taxon>
        <taxon>Pseudomonadati</taxon>
        <taxon>Pseudomonadota</taxon>
        <taxon>Alphaproteobacteria</taxon>
        <taxon>Hyphomicrobiales</taxon>
        <taxon>Hyphomicrobiaceae</taxon>
        <taxon>Methyloceanibacter</taxon>
    </lineage>
</organism>
<evidence type="ECO:0000256" key="3">
    <source>
        <dbReference type="ARBA" id="ARBA00022970"/>
    </source>
</evidence>
<keyword evidence="3" id="KW-0029">Amino-acid transport</keyword>
<comment type="caution">
    <text evidence="5">The sequence shown here is derived from an EMBL/GenBank/DDBJ whole genome shotgun (WGS) entry which is preliminary data.</text>
</comment>
<evidence type="ECO:0000256" key="2">
    <source>
        <dbReference type="ARBA" id="ARBA00022729"/>
    </source>
</evidence>
<dbReference type="SUPFAM" id="SSF53822">
    <property type="entry name" value="Periplasmic binding protein-like I"/>
    <property type="match status" value="1"/>
</dbReference>
<dbReference type="Pfam" id="PF13458">
    <property type="entry name" value="Peripla_BP_6"/>
    <property type="match status" value="1"/>
</dbReference>
<dbReference type="Gene3D" id="3.40.50.2300">
    <property type="match status" value="2"/>
</dbReference>